<dbReference type="SMART" id="SM00116">
    <property type="entry name" value="CBS"/>
    <property type="match status" value="2"/>
</dbReference>
<dbReference type="PANTHER" id="PTHR43080">
    <property type="entry name" value="CBS DOMAIN-CONTAINING PROTEIN CBSX3, MITOCHONDRIAL"/>
    <property type="match status" value="1"/>
</dbReference>
<dbReference type="RefSeq" id="WP_097108728.1">
    <property type="nucleotide sequence ID" value="NZ_OCPC01000005.1"/>
</dbReference>
<sequence>MTMPLVADYMARRLITLAPDQNINHAMNLLLDEKISGAPVVDDEGWLRGVLSKKDCLRAAIDSSYHRAWNGLVSDYMAPDPVTLNAGRTILEAAKLFAETPYRRFPVLEGGALVGQLSRADALRAMRNLW</sequence>
<evidence type="ECO:0000259" key="3">
    <source>
        <dbReference type="PROSITE" id="PS51371"/>
    </source>
</evidence>
<dbReference type="CDD" id="cd04629">
    <property type="entry name" value="CBS_pair_bac"/>
    <property type="match status" value="1"/>
</dbReference>
<keyword evidence="5" id="KW-1185">Reference proteome</keyword>
<evidence type="ECO:0000256" key="2">
    <source>
        <dbReference type="PROSITE-ProRule" id="PRU00703"/>
    </source>
</evidence>
<dbReference type="InterPro" id="IPR000644">
    <property type="entry name" value="CBS_dom"/>
</dbReference>
<feature type="domain" description="CBS" evidence="3">
    <location>
        <begin position="77"/>
        <end position="130"/>
    </location>
</feature>
<dbReference type="EMBL" id="OCPC01000005">
    <property type="protein sequence ID" value="SOE18230.1"/>
    <property type="molecule type" value="Genomic_DNA"/>
</dbReference>
<evidence type="ECO:0000313" key="4">
    <source>
        <dbReference type="EMBL" id="SOE18230.1"/>
    </source>
</evidence>
<dbReference type="InterPro" id="IPR051257">
    <property type="entry name" value="Diverse_CBS-Domain"/>
</dbReference>
<keyword evidence="1 2" id="KW-0129">CBS domain</keyword>
<dbReference type="PROSITE" id="PS51371">
    <property type="entry name" value="CBS"/>
    <property type="match status" value="2"/>
</dbReference>
<dbReference type="Pfam" id="PF00571">
    <property type="entry name" value="CBS"/>
    <property type="match status" value="2"/>
</dbReference>
<feature type="domain" description="CBS" evidence="3">
    <location>
        <begin position="10"/>
        <end position="68"/>
    </location>
</feature>
<gene>
    <name evidence="4" type="ORF">SAMN05877838_3150</name>
</gene>
<reference evidence="5" key="1">
    <citation type="submission" date="2017-08" db="EMBL/GenBank/DDBJ databases">
        <authorList>
            <person name="Varghese N."/>
            <person name="Submissions S."/>
        </authorList>
    </citation>
    <scope>NUCLEOTIDE SEQUENCE [LARGE SCALE GENOMIC DNA]</scope>
    <source>
        <strain evidence="5">KCTC 23107</strain>
    </source>
</reference>
<dbReference type="Proteomes" id="UP000219465">
    <property type="component" value="Unassembled WGS sequence"/>
</dbReference>
<dbReference type="AlphaFoldDB" id="A0A286IDN1"/>
<dbReference type="InterPro" id="IPR046342">
    <property type="entry name" value="CBS_dom_sf"/>
</dbReference>
<name>A0A286IDN1_9HYPH</name>
<dbReference type="PANTHER" id="PTHR43080:SF26">
    <property type="entry name" value="REGULATORY PROTEIN"/>
    <property type="match status" value="1"/>
</dbReference>
<proteinExistence type="predicted"/>
<evidence type="ECO:0000256" key="1">
    <source>
        <dbReference type="ARBA" id="ARBA00023122"/>
    </source>
</evidence>
<organism evidence="4 5">
    <name type="scientific">Hoeflea halophila</name>
    <dbReference type="NCBI Taxonomy" id="714899"/>
    <lineage>
        <taxon>Bacteria</taxon>
        <taxon>Pseudomonadati</taxon>
        <taxon>Pseudomonadota</taxon>
        <taxon>Alphaproteobacteria</taxon>
        <taxon>Hyphomicrobiales</taxon>
        <taxon>Rhizobiaceae</taxon>
        <taxon>Hoeflea</taxon>
    </lineage>
</organism>
<protein>
    <submittedName>
        <fullName evidence="4">CBS domain protein</fullName>
    </submittedName>
</protein>
<accession>A0A286IDN1</accession>
<dbReference type="Gene3D" id="3.10.580.10">
    <property type="entry name" value="CBS-domain"/>
    <property type="match status" value="1"/>
</dbReference>
<dbReference type="SUPFAM" id="SSF54631">
    <property type="entry name" value="CBS-domain pair"/>
    <property type="match status" value="1"/>
</dbReference>
<dbReference type="InterPro" id="IPR044729">
    <property type="entry name" value="CBS_bac"/>
</dbReference>
<evidence type="ECO:0000313" key="5">
    <source>
        <dbReference type="Proteomes" id="UP000219465"/>
    </source>
</evidence>
<dbReference type="OrthoDB" id="9783590at2"/>